<dbReference type="Pfam" id="PF02579">
    <property type="entry name" value="Nitro_FeMo-Co"/>
    <property type="match status" value="1"/>
</dbReference>
<evidence type="ECO:0000256" key="1">
    <source>
        <dbReference type="SAM" id="Coils"/>
    </source>
</evidence>
<dbReference type="STRING" id="1168035.SAMN05444280_102156"/>
<sequence>MNKVYAISSSGKSEKSFLDLRFGKCENIVIYNEASGTYSIVENPYKDTDHSGVKLIKHLQKKGVSVIITGEVGPMVSSLLEKEKLQLVLLQEEKIKVEEIINRINQKAG</sequence>
<keyword evidence="1" id="KW-0175">Coiled coil</keyword>
<feature type="domain" description="Dinitrogenase iron-molybdenum cofactor biosynthesis" evidence="2">
    <location>
        <begin position="16"/>
        <end position="104"/>
    </location>
</feature>
<keyword evidence="4" id="KW-1185">Reference proteome</keyword>
<feature type="coiled-coil region" evidence="1">
    <location>
        <begin position="80"/>
        <end position="107"/>
    </location>
</feature>
<dbReference type="OrthoDB" id="9807451at2"/>
<organism evidence="3 4">
    <name type="scientific">Tangfeifania diversioriginum</name>
    <dbReference type="NCBI Taxonomy" id="1168035"/>
    <lineage>
        <taxon>Bacteria</taxon>
        <taxon>Pseudomonadati</taxon>
        <taxon>Bacteroidota</taxon>
        <taxon>Bacteroidia</taxon>
        <taxon>Marinilabiliales</taxon>
        <taxon>Prolixibacteraceae</taxon>
        <taxon>Tangfeifania</taxon>
    </lineage>
</organism>
<dbReference type="Proteomes" id="UP000184050">
    <property type="component" value="Unassembled WGS sequence"/>
</dbReference>
<evidence type="ECO:0000313" key="4">
    <source>
        <dbReference type="Proteomes" id="UP000184050"/>
    </source>
</evidence>
<dbReference type="Gene3D" id="3.30.420.130">
    <property type="entry name" value="Dinitrogenase iron-molybdenum cofactor biosynthesis domain"/>
    <property type="match status" value="1"/>
</dbReference>
<dbReference type="AlphaFoldDB" id="A0A1M6BBM0"/>
<reference evidence="3 4" key="1">
    <citation type="submission" date="2016-11" db="EMBL/GenBank/DDBJ databases">
        <authorList>
            <person name="Jaros S."/>
            <person name="Januszkiewicz K."/>
            <person name="Wedrychowicz H."/>
        </authorList>
    </citation>
    <scope>NUCLEOTIDE SEQUENCE [LARGE SCALE GENOMIC DNA]</scope>
    <source>
        <strain evidence="3 4">DSM 27063</strain>
    </source>
</reference>
<dbReference type="RefSeq" id="WP_073164775.1">
    <property type="nucleotide sequence ID" value="NZ_FQZE01000002.1"/>
</dbReference>
<protein>
    <submittedName>
        <fullName evidence="3">Predicted Fe-Mo cluster-binding protein, NifX family</fullName>
    </submittedName>
</protein>
<dbReference type="PANTHER" id="PTHR42983:SF1">
    <property type="entry name" value="IRON-MOLYBDENUM PROTEIN"/>
    <property type="match status" value="1"/>
</dbReference>
<gene>
    <name evidence="3" type="ORF">SAMN05444280_102156</name>
</gene>
<name>A0A1M6BBM0_9BACT</name>
<dbReference type="InterPro" id="IPR036105">
    <property type="entry name" value="DiNase_FeMo-co_biosyn_sf"/>
</dbReference>
<evidence type="ECO:0000259" key="2">
    <source>
        <dbReference type="Pfam" id="PF02579"/>
    </source>
</evidence>
<dbReference type="PANTHER" id="PTHR42983">
    <property type="entry name" value="DINITROGENASE IRON-MOLYBDENUM COFACTOR PROTEIN-RELATED"/>
    <property type="match status" value="1"/>
</dbReference>
<proteinExistence type="predicted"/>
<dbReference type="SUPFAM" id="SSF53146">
    <property type="entry name" value="Nitrogenase accessory factor-like"/>
    <property type="match status" value="1"/>
</dbReference>
<dbReference type="InterPro" id="IPR003731">
    <property type="entry name" value="Di-Nase_FeMo-co_biosynth"/>
</dbReference>
<evidence type="ECO:0000313" key="3">
    <source>
        <dbReference type="EMBL" id="SHI46067.1"/>
    </source>
</evidence>
<dbReference type="EMBL" id="FQZE01000002">
    <property type="protein sequence ID" value="SHI46067.1"/>
    <property type="molecule type" value="Genomic_DNA"/>
</dbReference>
<accession>A0A1M6BBM0</accession>